<sequence>MPLVVAWAGAVEIQPLSMSAWRHQEATDRVRGIQWAARQRSGLIFFSLTPVGRRKQRSSMEVRVVRTWDLFLDEPFSWSSDRELECGRGTTRCSCGLHWIEVTAVFGQGRVAPEPAHKKTSEKVLSTAQQPQEDALEANGAAGEARKDTPAKPKEKAKTPAPAQGKEKARYRGR</sequence>
<feature type="compositionally biased region" description="Polar residues" evidence="1">
    <location>
        <begin position="123"/>
        <end position="132"/>
    </location>
</feature>
<evidence type="ECO:0000313" key="2">
    <source>
        <dbReference type="EMBL" id="KAJ1160388.1"/>
    </source>
</evidence>
<name>A0AAV7S8I5_PLEWA</name>
<organism evidence="2 3">
    <name type="scientific">Pleurodeles waltl</name>
    <name type="common">Iberian ribbed newt</name>
    <dbReference type="NCBI Taxonomy" id="8319"/>
    <lineage>
        <taxon>Eukaryota</taxon>
        <taxon>Metazoa</taxon>
        <taxon>Chordata</taxon>
        <taxon>Craniata</taxon>
        <taxon>Vertebrata</taxon>
        <taxon>Euteleostomi</taxon>
        <taxon>Amphibia</taxon>
        <taxon>Batrachia</taxon>
        <taxon>Caudata</taxon>
        <taxon>Salamandroidea</taxon>
        <taxon>Salamandridae</taxon>
        <taxon>Pleurodelinae</taxon>
        <taxon>Pleurodeles</taxon>
    </lineage>
</organism>
<evidence type="ECO:0000313" key="3">
    <source>
        <dbReference type="Proteomes" id="UP001066276"/>
    </source>
</evidence>
<reference evidence="2" key="1">
    <citation type="journal article" date="2022" name="bioRxiv">
        <title>Sequencing and chromosome-scale assembly of the giantPleurodeles waltlgenome.</title>
        <authorList>
            <person name="Brown T."/>
            <person name="Elewa A."/>
            <person name="Iarovenko S."/>
            <person name="Subramanian E."/>
            <person name="Araus A.J."/>
            <person name="Petzold A."/>
            <person name="Susuki M."/>
            <person name="Suzuki K.-i.T."/>
            <person name="Hayashi T."/>
            <person name="Toyoda A."/>
            <person name="Oliveira C."/>
            <person name="Osipova E."/>
            <person name="Leigh N.D."/>
            <person name="Simon A."/>
            <person name="Yun M.H."/>
        </authorList>
    </citation>
    <scope>NUCLEOTIDE SEQUENCE</scope>
    <source>
        <strain evidence="2">20211129_DDA</strain>
        <tissue evidence="2">Liver</tissue>
    </source>
</reference>
<evidence type="ECO:0000256" key="1">
    <source>
        <dbReference type="SAM" id="MobiDB-lite"/>
    </source>
</evidence>
<feature type="compositionally biased region" description="Basic and acidic residues" evidence="1">
    <location>
        <begin position="144"/>
        <end position="158"/>
    </location>
</feature>
<feature type="region of interest" description="Disordered" evidence="1">
    <location>
        <begin position="114"/>
        <end position="174"/>
    </location>
</feature>
<dbReference type="EMBL" id="JANPWB010000008">
    <property type="protein sequence ID" value="KAJ1160388.1"/>
    <property type="molecule type" value="Genomic_DNA"/>
</dbReference>
<dbReference type="AlphaFoldDB" id="A0AAV7S8I5"/>
<accession>A0AAV7S8I5</accession>
<dbReference type="Proteomes" id="UP001066276">
    <property type="component" value="Chromosome 4_2"/>
</dbReference>
<protein>
    <submittedName>
        <fullName evidence="2">Uncharacterized protein</fullName>
    </submittedName>
</protein>
<proteinExistence type="predicted"/>
<gene>
    <name evidence="2" type="ORF">NDU88_000890</name>
</gene>
<keyword evidence="3" id="KW-1185">Reference proteome</keyword>
<feature type="compositionally biased region" description="Basic and acidic residues" evidence="1">
    <location>
        <begin position="165"/>
        <end position="174"/>
    </location>
</feature>
<comment type="caution">
    <text evidence="2">The sequence shown here is derived from an EMBL/GenBank/DDBJ whole genome shotgun (WGS) entry which is preliminary data.</text>
</comment>